<dbReference type="SUPFAM" id="SSF117281">
    <property type="entry name" value="Kelch motif"/>
    <property type="match status" value="1"/>
</dbReference>
<sequence>MPTLQPSSSVCYKLKLPDLPPELRNKDLDETVKRRYSLDCRTGAATEICRSSILVHGGLTIPLNISHITTSEIQNKLILYFAKRKHTGANFKNLQEWISSELFSLDLITREWSRIPTTNKNNDEIIKERLLHSMCYYNNNLYMFGGLIVSPQNDYELIATNELWRLDLQTMKWSLIGKDPQITRRFNHTILVKNSNDEMKETKLIIVGGLNNMDQSIPYVDVFNITTNEWESVRSSNRIITNIEGNMVSLCKNKNCPVLLQDNEAEIPTLAYYMPLSQQKRQLNPPEEAPSDENSPMTSDSDSQEDEKEILKDATLTSEEDSRKCAPIIALPLLSNAQGVPLIANQDGVFEDIQNTFHYESASYFNDNFILVGTTSIGPQAKLYCFFYNLHFSKWTMINIDCPDCDITHHRFWKVFTWESHYQALLLGTLHDDFHTSSVQKFDHLLAFGLSMTNVLNRAAILPDYKQSRNQSLSTTPATPSNLDNNPFKNPIRPTTTTSHFESYIKYITTPLDIEATTSVFPPYAMVLGKDGFDIYGDSFADFEFITNEGESVGVPSYLLRKRWGRYFDCLLSKSYSKTYANYETAGSHSALVKPVTDTISDIPETSILKLHPTNNVISQTSLDSYFKEKENNLDPKSMSNYNKEQSVNLPPTSKSNMNYKLSPTSSMYNVSVHENSPDVINVIPTHLSNNRYEDFKNSNMQAPTTSSSSGMVFRVPFHDKKFQTTDFQDPRTSYSQNSTNDRRRSSLAVQFEGGVDPNGSKSPGQYPRRASHPTQWNPSFLDSNSASPKPSGLSVSFNPSSITNSNNIANRRPSWRMMSSAANSRKASVTSQSSVMSFVSSKSDRMGNSVIARRSTSASSSNGSSRSASPNPVLLNVSLPPLSNIPDDPIPSTPANIPIPQNNHRPKSTTSRAGSFAEVFGSSRDSPFSSRRSSRVRHGSNVADSNSSMHSPRYSIDDAKGFISPTRTRRMSSCTSNGDSLESLGAAEGGNKLEPLLTPRSLYLPWPTATVQAFVEFFYTGQINKKWLLVPVVMDLLVMAKIYEIPLLYEMICEVIYAIIGKKEENLHYNCNSIDRGFNQLVTNYFQDDESKISKFLENNEAYHQLQHLKKSLNDIDNGYLVMKLLSDLSRNLSTSTNEDSDNNDTILSQDDLKSIQRSLSNVSLTRDIHMANESHPMVKLHQNSNISTGLSSLINNDNDIDVSASLLKKLLNQSDSKYHNDTVRRGMDLVAKDRERRHSSNSSLFKRVNDEELEQARLQGLSEVDYDFSRDGHMNSKSLKKLYSMYDNDNGSETKLSKGNNKTNTSEANDDEIEKNSSQSDSDELDSQFDGLSKIKMKRQQLEDFELDESIDPLYRFSESEAETFGASMSRSDSLRASGYGNATRGSKTSKSTLYKDSFLKNNIVNNPSTGTLKNDSGSFLQNKKPSDAESGSNLLNLYQNGHYREPGVNFTEPTLENIISADALPPVDYIMKSIYRTTVLVNDSRIMIRCMECIELSKLLKLVKKKMSHEVQLLEDKTKKNEKSRISSILVTPQSGHRSSINAVPSRKEGSITTQALPKVRTMSSIPNFKLKQISNNNVPIDPLRRKSSKLNSISPRTSLSVVTSNNAKTGHNPVTSNSMVNLSHDMSSNSKLSMYPPFITSTISNVASPKTKKDLKNPLLGLSNNNANSNNNSNSGFSFFGKKSKDK</sequence>
<dbReference type="InterPro" id="IPR056737">
    <property type="entry name" value="Beta-prop_ATRN-MKLN-like"/>
</dbReference>
<dbReference type="GO" id="GO:0005739">
    <property type="term" value="C:mitochondrion"/>
    <property type="evidence" value="ECO:0007669"/>
    <property type="project" value="TreeGrafter"/>
</dbReference>
<feature type="compositionally biased region" description="Low complexity" evidence="3">
    <location>
        <begin position="829"/>
        <end position="842"/>
    </location>
</feature>
<gene>
    <name evidence="5" type="ORF">KABA2_04S04180</name>
</gene>
<feature type="compositionally biased region" description="Polar residues" evidence="3">
    <location>
        <begin position="638"/>
        <end position="656"/>
    </location>
</feature>
<dbReference type="InterPro" id="IPR015915">
    <property type="entry name" value="Kelch-typ_b-propeller"/>
</dbReference>
<evidence type="ECO:0000259" key="4">
    <source>
        <dbReference type="Pfam" id="PF24981"/>
    </source>
</evidence>
<feature type="region of interest" description="Disordered" evidence="3">
    <location>
        <begin position="1408"/>
        <end position="1435"/>
    </location>
</feature>
<keyword evidence="1" id="KW-0880">Kelch repeat</keyword>
<feature type="region of interest" description="Disordered" evidence="3">
    <location>
        <begin position="468"/>
        <end position="489"/>
    </location>
</feature>
<feature type="region of interest" description="Disordered" evidence="3">
    <location>
        <begin position="1364"/>
        <end position="1392"/>
    </location>
</feature>
<dbReference type="GeneID" id="64857337"/>
<feature type="region of interest" description="Disordered" evidence="3">
    <location>
        <begin position="1292"/>
        <end position="1329"/>
    </location>
</feature>
<keyword evidence="6" id="KW-1185">Reference proteome</keyword>
<feature type="region of interest" description="Disordered" evidence="3">
    <location>
        <begin position="1667"/>
        <end position="1691"/>
    </location>
</feature>
<feature type="compositionally biased region" description="Polar residues" evidence="3">
    <location>
        <begin position="292"/>
        <end position="301"/>
    </location>
</feature>
<feature type="region of interest" description="Disordered" evidence="3">
    <location>
        <begin position="723"/>
        <end position="873"/>
    </location>
</feature>
<accession>A0A8H2VF57</accession>
<keyword evidence="2" id="KW-0677">Repeat</keyword>
<feature type="compositionally biased region" description="Polar residues" evidence="3">
    <location>
        <begin position="894"/>
        <end position="914"/>
    </location>
</feature>
<dbReference type="Proteomes" id="UP000644660">
    <property type="component" value="Unassembled WGS sequence"/>
</dbReference>
<feature type="compositionally biased region" description="Polar residues" evidence="3">
    <location>
        <begin position="773"/>
        <end position="810"/>
    </location>
</feature>
<dbReference type="EMBL" id="CAEFZW010000004">
    <property type="protein sequence ID" value="CAB4254346.1"/>
    <property type="molecule type" value="Genomic_DNA"/>
</dbReference>
<evidence type="ECO:0000313" key="5">
    <source>
        <dbReference type="EMBL" id="CAB4254346.1"/>
    </source>
</evidence>
<evidence type="ECO:0000256" key="3">
    <source>
        <dbReference type="SAM" id="MobiDB-lite"/>
    </source>
</evidence>
<feature type="compositionally biased region" description="Polar residues" evidence="3">
    <location>
        <begin position="725"/>
        <end position="740"/>
    </location>
</feature>
<dbReference type="GO" id="GO:0005829">
    <property type="term" value="C:cytosol"/>
    <property type="evidence" value="ECO:0007669"/>
    <property type="project" value="TreeGrafter"/>
</dbReference>
<evidence type="ECO:0000313" key="6">
    <source>
        <dbReference type="Proteomes" id="UP000644660"/>
    </source>
</evidence>
<protein>
    <submittedName>
        <fullName evidence="5">Similar to Saccharomyces cerevisiae YGL197W MDS3 Putative component of the TOR regulatory pathway</fullName>
    </submittedName>
</protein>
<feature type="compositionally biased region" description="Low complexity" evidence="3">
    <location>
        <begin position="1667"/>
        <end position="1685"/>
    </location>
</feature>
<dbReference type="PANTHER" id="PTHR43503">
    <property type="entry name" value="MCG48959-RELATED"/>
    <property type="match status" value="1"/>
</dbReference>
<dbReference type="Gene3D" id="2.120.10.80">
    <property type="entry name" value="Kelch-type beta propeller"/>
    <property type="match status" value="1"/>
</dbReference>
<organism evidence="5 6">
    <name type="scientific">Maudiozyma barnettii</name>
    <dbReference type="NCBI Taxonomy" id="61262"/>
    <lineage>
        <taxon>Eukaryota</taxon>
        <taxon>Fungi</taxon>
        <taxon>Dikarya</taxon>
        <taxon>Ascomycota</taxon>
        <taxon>Saccharomycotina</taxon>
        <taxon>Saccharomycetes</taxon>
        <taxon>Saccharomycetales</taxon>
        <taxon>Saccharomycetaceae</taxon>
        <taxon>Maudiozyma</taxon>
    </lineage>
</organism>
<feature type="compositionally biased region" description="Polar residues" evidence="3">
    <location>
        <begin position="1292"/>
        <end position="1309"/>
    </location>
</feature>
<dbReference type="Pfam" id="PF24981">
    <property type="entry name" value="Beta-prop_ATRN-LZTR1"/>
    <property type="match status" value="1"/>
</dbReference>
<dbReference type="RefSeq" id="XP_041406190.1">
    <property type="nucleotide sequence ID" value="XM_041550256.1"/>
</dbReference>
<comment type="caution">
    <text evidence="5">The sequence shown here is derived from an EMBL/GenBank/DDBJ whole genome shotgun (WGS) entry which is preliminary data.</text>
</comment>
<feature type="compositionally biased region" description="Low complexity" evidence="3">
    <location>
        <begin position="850"/>
        <end position="873"/>
    </location>
</feature>
<evidence type="ECO:0000256" key="1">
    <source>
        <dbReference type="ARBA" id="ARBA00022441"/>
    </source>
</evidence>
<dbReference type="GO" id="GO:0045454">
    <property type="term" value="P:cell redox homeostasis"/>
    <property type="evidence" value="ECO:0007669"/>
    <property type="project" value="TreeGrafter"/>
</dbReference>
<feature type="domain" description="Attractin/MKLN-like beta-propeller" evidence="4">
    <location>
        <begin position="99"/>
        <end position="242"/>
    </location>
</feature>
<dbReference type="PANTHER" id="PTHR43503:SF2">
    <property type="entry name" value="NEGATIVE REGULATOR OF SPORULATION MDS3-RELATED"/>
    <property type="match status" value="1"/>
</dbReference>
<feature type="region of interest" description="Disordered" evidence="3">
    <location>
        <begin position="634"/>
        <end position="656"/>
    </location>
</feature>
<name>A0A8H2VF57_9SACH</name>
<feature type="region of interest" description="Disordered" evidence="3">
    <location>
        <begin position="885"/>
        <end position="952"/>
    </location>
</feature>
<evidence type="ECO:0000256" key="2">
    <source>
        <dbReference type="ARBA" id="ARBA00022737"/>
    </source>
</evidence>
<feature type="region of interest" description="Disordered" evidence="3">
    <location>
        <begin position="279"/>
        <end position="309"/>
    </location>
</feature>
<feature type="compositionally biased region" description="Low complexity" evidence="3">
    <location>
        <begin position="923"/>
        <end position="932"/>
    </location>
</feature>
<proteinExistence type="predicted"/>
<reference evidence="5 6" key="1">
    <citation type="submission" date="2020-05" db="EMBL/GenBank/DDBJ databases">
        <authorList>
            <person name="Casaregola S."/>
            <person name="Devillers H."/>
            <person name="Grondin C."/>
        </authorList>
    </citation>
    <scope>NUCLEOTIDE SEQUENCE [LARGE SCALE GENOMIC DNA]</scope>
    <source>
        <strain evidence="5 6">CLIB 1767</strain>
    </source>
</reference>